<dbReference type="OrthoDB" id="445357at2759"/>
<feature type="region of interest" description="Disordered" evidence="1">
    <location>
        <begin position="1"/>
        <end position="67"/>
    </location>
</feature>
<name>A0A7J7KHB6_BUGNE</name>
<comment type="caution">
    <text evidence="3">The sequence shown here is derived from an EMBL/GenBank/DDBJ whole genome shotgun (WGS) entry which is preliminary data.</text>
</comment>
<dbReference type="PANTHER" id="PTHR12381:SF56">
    <property type="entry name" value="B30.2_SPRY DOMAIN-CONTAINING PROTEIN-RELATED"/>
    <property type="match status" value="1"/>
</dbReference>
<dbReference type="EMBL" id="VXIV02000539">
    <property type="protein sequence ID" value="KAF6037613.1"/>
    <property type="molecule type" value="Genomic_DNA"/>
</dbReference>
<proteinExistence type="predicted"/>
<dbReference type="SUPFAM" id="SSF52540">
    <property type="entry name" value="P-loop containing nucleoside triphosphate hydrolases"/>
    <property type="match status" value="1"/>
</dbReference>
<reference evidence="3" key="1">
    <citation type="submission" date="2020-06" db="EMBL/GenBank/DDBJ databases">
        <title>Draft genome of Bugula neritina, a colonial animal packing powerful symbionts and potential medicines.</title>
        <authorList>
            <person name="Rayko M."/>
        </authorList>
    </citation>
    <scope>NUCLEOTIDE SEQUENCE [LARGE SCALE GENOMIC DNA]</scope>
    <source>
        <strain evidence="3">Kwan_BN1</strain>
    </source>
</reference>
<dbReference type="InterPro" id="IPR013320">
    <property type="entry name" value="ConA-like_dom_sf"/>
</dbReference>
<dbReference type="SMART" id="SM00449">
    <property type="entry name" value="SPRY"/>
    <property type="match status" value="1"/>
</dbReference>
<dbReference type="SUPFAM" id="SSF49899">
    <property type="entry name" value="Concanavalin A-like lectins/glucanases"/>
    <property type="match status" value="1"/>
</dbReference>
<dbReference type="Pfam" id="PF13671">
    <property type="entry name" value="AAA_33"/>
    <property type="match status" value="1"/>
</dbReference>
<feature type="domain" description="SPRY" evidence="2">
    <location>
        <begin position="75"/>
        <end position="205"/>
    </location>
</feature>
<gene>
    <name evidence="3" type="ORF">EB796_004076</name>
</gene>
<evidence type="ECO:0000313" key="3">
    <source>
        <dbReference type="EMBL" id="KAF6037613.1"/>
    </source>
</evidence>
<dbReference type="GO" id="GO:0003723">
    <property type="term" value="F:RNA binding"/>
    <property type="evidence" value="ECO:0007669"/>
    <property type="project" value="TreeGrafter"/>
</dbReference>
<evidence type="ECO:0000256" key="1">
    <source>
        <dbReference type="SAM" id="MobiDB-lite"/>
    </source>
</evidence>
<dbReference type="InterPro" id="IPR043136">
    <property type="entry name" value="B30.2/SPRY_sf"/>
</dbReference>
<feature type="region of interest" description="Disordered" evidence="1">
    <location>
        <begin position="421"/>
        <end position="532"/>
    </location>
</feature>
<dbReference type="GO" id="GO:0005634">
    <property type="term" value="C:nucleus"/>
    <property type="evidence" value="ECO:0007669"/>
    <property type="project" value="TreeGrafter"/>
</dbReference>
<feature type="compositionally biased region" description="Basic and acidic residues" evidence="1">
    <location>
        <begin position="491"/>
        <end position="512"/>
    </location>
</feature>
<dbReference type="PANTHER" id="PTHR12381">
    <property type="entry name" value="HETEROGENEOUS NUCLEAR RIBONUCLEOPROTEIN U FAMILY MEMBER"/>
    <property type="match status" value="1"/>
</dbReference>
<organism evidence="3 4">
    <name type="scientific">Bugula neritina</name>
    <name type="common">Brown bryozoan</name>
    <name type="synonym">Sertularia neritina</name>
    <dbReference type="NCBI Taxonomy" id="10212"/>
    <lineage>
        <taxon>Eukaryota</taxon>
        <taxon>Metazoa</taxon>
        <taxon>Spiralia</taxon>
        <taxon>Lophotrochozoa</taxon>
        <taxon>Bryozoa</taxon>
        <taxon>Gymnolaemata</taxon>
        <taxon>Cheilostomatida</taxon>
        <taxon>Flustrina</taxon>
        <taxon>Buguloidea</taxon>
        <taxon>Bugulidae</taxon>
        <taxon>Bugula</taxon>
    </lineage>
</organism>
<feature type="compositionally biased region" description="Basic and acidic residues" evidence="1">
    <location>
        <begin position="421"/>
        <end position="453"/>
    </location>
</feature>
<dbReference type="Gene3D" id="2.60.120.920">
    <property type="match status" value="1"/>
</dbReference>
<evidence type="ECO:0000313" key="4">
    <source>
        <dbReference type="Proteomes" id="UP000593567"/>
    </source>
</evidence>
<dbReference type="GO" id="GO:0000380">
    <property type="term" value="P:alternative mRNA splicing, via spliceosome"/>
    <property type="evidence" value="ECO:0007669"/>
    <property type="project" value="TreeGrafter"/>
</dbReference>
<feature type="compositionally biased region" description="Acidic residues" evidence="1">
    <location>
        <begin position="454"/>
        <end position="466"/>
    </location>
</feature>
<dbReference type="AlphaFoldDB" id="A0A7J7KHB6"/>
<feature type="compositionally biased region" description="Basic and acidic residues" evidence="1">
    <location>
        <begin position="42"/>
        <end position="67"/>
    </location>
</feature>
<keyword evidence="4" id="KW-1185">Reference proteome</keyword>
<feature type="region of interest" description="Disordered" evidence="1">
    <location>
        <begin position="546"/>
        <end position="575"/>
    </location>
</feature>
<dbReference type="InterPro" id="IPR003877">
    <property type="entry name" value="SPRY_dom"/>
</dbReference>
<dbReference type="Gene3D" id="3.40.50.300">
    <property type="entry name" value="P-loop containing nucleotide triphosphate hydrolases"/>
    <property type="match status" value="1"/>
</dbReference>
<feature type="compositionally biased region" description="Polar residues" evidence="1">
    <location>
        <begin position="20"/>
        <end position="31"/>
    </location>
</feature>
<accession>A0A7J7KHB6</accession>
<protein>
    <submittedName>
        <fullName evidence="3">HNRNPU</fullName>
    </submittedName>
</protein>
<evidence type="ECO:0000259" key="2">
    <source>
        <dbReference type="SMART" id="SM00449"/>
    </source>
</evidence>
<feature type="compositionally biased region" description="Basic and acidic residues" evidence="1">
    <location>
        <begin position="1"/>
        <end position="18"/>
    </location>
</feature>
<dbReference type="Proteomes" id="UP000593567">
    <property type="component" value="Unassembled WGS sequence"/>
</dbReference>
<feature type="compositionally biased region" description="Basic and acidic residues" evidence="1">
    <location>
        <begin position="467"/>
        <end position="477"/>
    </location>
</feature>
<sequence length="761" mass="83510">MESEETVKEAEPAVKEEENTSTAAAGEQTKSVDAGEKRKRSRSPEGDRRRDSPSHKRERRDVSQSSMECRDWVESHTQWLHHQTQSFGGFGYMWGGLRANYGVTDGKVAFQMKLGEYPKSWGYGGTAKFSTNSKFSDFNVKYYNTDVVTCYLDMTGDNVIMSFAKNDQPMAKAAEFPKSDLDGEALFPAIATKNQLVEVNFGQLVSIHSVLVSVGFLLEKPWVPLLGDEGEYTFIGKVPVEERVRAAKPPLSKEECEVLLLIGLPGAGKSHWAVRTQRELPEKRYYVLGTNNIIDRMKVEGVPRKNNYAGRWDVLFDQANDCLRKMLETATRRYKNYILDQTNVYDTAQRRKMRPFVGFKRKAVVVLPTDKVYRERITKRTKEEGKEVPETAVLEMKANFSLPTAPIETVLNPEANELAAKEAEEERLAKEKKQLEEKEAAAEKSEAAEKAEAGESEQVESAMEEGEEKKEEAEVKTEAAVPETKEEETEEKASADAVETEKVKEEVEKMDETSSEQTAGAAESEPAAAEEKDTVAVLVFLATESEKAAEGDSKPSADSKETEAKTEEKKEEPEQAMVAVVDTAEETDMVAVVDITRTGGMTTEIEADTVEVVDTRVVVTEGVMAVAGEDKAVAGTTEGVGVAEEEVTAGEETTTVEVTVVAVEEDMVAAVTAVAEDTVTMDTEVNIIAAVVEAAVETGVVGADLAPRGIKAADMGVDITITPVGVEATSSWGENSLRISTESAVKQSRPDIMYSPFILIQ</sequence>
<feature type="compositionally biased region" description="Basic and acidic residues" evidence="1">
    <location>
        <begin position="546"/>
        <end position="573"/>
    </location>
</feature>
<dbReference type="InterPro" id="IPR027417">
    <property type="entry name" value="P-loop_NTPase"/>
</dbReference>